<dbReference type="AlphaFoldDB" id="A0A813R2C2"/>
<evidence type="ECO:0000313" key="6">
    <source>
        <dbReference type="Proteomes" id="UP000663854"/>
    </source>
</evidence>
<organism evidence="4 6">
    <name type="scientific">Rotaria sordida</name>
    <dbReference type="NCBI Taxonomy" id="392033"/>
    <lineage>
        <taxon>Eukaryota</taxon>
        <taxon>Metazoa</taxon>
        <taxon>Spiralia</taxon>
        <taxon>Gnathifera</taxon>
        <taxon>Rotifera</taxon>
        <taxon>Eurotatoria</taxon>
        <taxon>Bdelloidea</taxon>
        <taxon>Philodinida</taxon>
        <taxon>Philodinidae</taxon>
        <taxon>Rotaria</taxon>
    </lineage>
</organism>
<dbReference type="PROSITE" id="PS51996">
    <property type="entry name" value="TR_MART"/>
    <property type="match status" value="1"/>
</dbReference>
<comment type="caution">
    <text evidence="4">The sequence shown here is derived from an EMBL/GenBank/DDBJ whole genome shotgun (WGS) entry which is preliminary data.</text>
</comment>
<evidence type="ECO:0000256" key="3">
    <source>
        <dbReference type="PROSITE-ProRule" id="PRU00339"/>
    </source>
</evidence>
<dbReference type="PANTHER" id="PTHR45641">
    <property type="entry name" value="TETRATRICOPEPTIDE REPEAT PROTEIN (AFU_ORTHOLOGUE AFUA_6G03870)"/>
    <property type="match status" value="1"/>
</dbReference>
<dbReference type="SUPFAM" id="SSF48452">
    <property type="entry name" value="TPR-like"/>
    <property type="match status" value="2"/>
</dbReference>
<evidence type="ECO:0000313" key="5">
    <source>
        <dbReference type="EMBL" id="CAF0967976.1"/>
    </source>
</evidence>
<keyword evidence="2 3" id="KW-0802">TPR repeat</keyword>
<feature type="repeat" description="TPR" evidence="3">
    <location>
        <begin position="483"/>
        <end position="516"/>
    </location>
</feature>
<dbReference type="InterPro" id="IPR019734">
    <property type="entry name" value="TPR_rpt"/>
</dbReference>
<dbReference type="Gene3D" id="1.25.40.10">
    <property type="entry name" value="Tetratricopeptide repeat domain"/>
    <property type="match status" value="2"/>
</dbReference>
<evidence type="ECO:0000313" key="7">
    <source>
        <dbReference type="Proteomes" id="UP000663870"/>
    </source>
</evidence>
<dbReference type="Proteomes" id="UP000663854">
    <property type="component" value="Unassembled WGS sequence"/>
</dbReference>
<proteinExistence type="predicted"/>
<reference evidence="4" key="1">
    <citation type="submission" date="2021-02" db="EMBL/GenBank/DDBJ databases">
        <authorList>
            <person name="Nowell W R."/>
        </authorList>
    </citation>
    <scope>NUCLEOTIDE SEQUENCE</scope>
</reference>
<evidence type="ECO:0008006" key="8">
    <source>
        <dbReference type="Google" id="ProtNLM"/>
    </source>
</evidence>
<dbReference type="PROSITE" id="PS50005">
    <property type="entry name" value="TPR"/>
    <property type="match status" value="3"/>
</dbReference>
<dbReference type="EMBL" id="CAJNOH010000026">
    <property type="protein sequence ID" value="CAF0776489.1"/>
    <property type="molecule type" value="Genomic_DNA"/>
</dbReference>
<feature type="repeat" description="TPR" evidence="3">
    <location>
        <begin position="525"/>
        <end position="558"/>
    </location>
</feature>
<evidence type="ECO:0000313" key="4">
    <source>
        <dbReference type="EMBL" id="CAF0776489.1"/>
    </source>
</evidence>
<dbReference type="InterPro" id="IPR011990">
    <property type="entry name" value="TPR-like_helical_dom_sf"/>
</dbReference>
<dbReference type="Proteomes" id="UP000663870">
    <property type="component" value="Unassembled WGS sequence"/>
</dbReference>
<gene>
    <name evidence="5" type="ORF">JXQ802_LOCUS12513</name>
    <name evidence="4" type="ORF">PYM288_LOCUS3387</name>
</gene>
<keyword evidence="1" id="KW-0677">Repeat</keyword>
<evidence type="ECO:0000256" key="2">
    <source>
        <dbReference type="ARBA" id="ARBA00022803"/>
    </source>
</evidence>
<dbReference type="SMART" id="SM00028">
    <property type="entry name" value="TPR"/>
    <property type="match status" value="5"/>
</dbReference>
<dbReference type="PANTHER" id="PTHR45641:SF19">
    <property type="entry name" value="NEPHROCYSTIN-3"/>
    <property type="match status" value="1"/>
</dbReference>
<dbReference type="Pfam" id="PF13374">
    <property type="entry name" value="TPR_10"/>
    <property type="match status" value="1"/>
</dbReference>
<dbReference type="SUPFAM" id="SSF56399">
    <property type="entry name" value="ADP-ribosylation"/>
    <property type="match status" value="1"/>
</dbReference>
<dbReference type="EMBL" id="CAJNOL010000258">
    <property type="protein sequence ID" value="CAF0967976.1"/>
    <property type="molecule type" value="Genomic_DNA"/>
</dbReference>
<feature type="repeat" description="TPR" evidence="3">
    <location>
        <begin position="567"/>
        <end position="600"/>
    </location>
</feature>
<accession>A0A813R2C2</accession>
<evidence type="ECO:0000256" key="1">
    <source>
        <dbReference type="ARBA" id="ARBA00022737"/>
    </source>
</evidence>
<dbReference type="Pfam" id="PF13424">
    <property type="entry name" value="TPR_12"/>
    <property type="match status" value="2"/>
</dbReference>
<sequence>MSNMHNDNNNQESLKTKITARVCENFIIVWLDLKSNELNENLMNQLRKMINSINVFSDIEQCINYLSQIQHEQIFMIISNLFDREFFSIVEEMPQINSIYILYDKKIDYQEYKKIKGIFNKIELIYNELKRDIYLCQRSLTPISIINSNSIIDLNELDETFICSHLIKDISININYDEKAKKDFVEYCRVQYANNRYQLQIINEFERDYNRSSSIWWYTRDCFTYSMINRALRVQDTELIIRMGFFIRDLHEQIEQIYSKMGNSHSLTVYRGQGMLNIDFKKLQKNTNGLISFNNFFSASTNRQLSLNFAKQSLNNTDLISVLFQMHINPLIASSPFISLDKISYHINHQKGILFPMHTIFRINEIKQIENNLWQVNLTLTNNNDEKLIRLIEYIRQFADGETGMHRMAKSMLAMNKIDKAKEIYLALLKTTKDDDKKELAHLHHQIAYIYEQKDDLTNAFLHYDQSLNIYLTYLSINDTKLCSTYSNIGLILKKQGNFNSALEILQHALDINLIASNPDQIEMAILYINIGGVYDAQEKSTEALENYENALEIVRKYLPQHHPLIGATHNNIGLVYYSMKDYSNALIHFNKTLEIEQKSLPYDHPSLIMTYTNIAGVFEGLHRYKEAIEHAEKAVNILHNAFDNDHPQITILQGYLNQLRNKK</sequence>
<dbReference type="Gene3D" id="3.90.176.10">
    <property type="entry name" value="Toxin ADP-ribosyltransferase, Chain A, domain 1"/>
    <property type="match status" value="1"/>
</dbReference>
<name>A0A813R2C2_9BILA</name>
<keyword evidence="7" id="KW-1185">Reference proteome</keyword>
<protein>
    <recommendedName>
        <fullName evidence="8">Photosystem I assembly protein Ycf3</fullName>
    </recommendedName>
</protein>